<dbReference type="PROSITE" id="PS50089">
    <property type="entry name" value="ZF_RING_2"/>
    <property type="match status" value="1"/>
</dbReference>
<feature type="compositionally biased region" description="Acidic residues" evidence="2">
    <location>
        <begin position="69"/>
        <end position="98"/>
    </location>
</feature>
<evidence type="ECO:0000313" key="4">
    <source>
        <dbReference type="EMBL" id="KAF2230259.1"/>
    </source>
</evidence>
<dbReference type="AlphaFoldDB" id="A0A6A6GXB7"/>
<keyword evidence="5" id="KW-1185">Reference proteome</keyword>
<accession>A0A6A6GXB7</accession>
<reference evidence="4" key="1">
    <citation type="journal article" date="2020" name="Stud. Mycol.">
        <title>101 Dothideomycetes genomes: a test case for predicting lifestyles and emergence of pathogens.</title>
        <authorList>
            <person name="Haridas S."/>
            <person name="Albert R."/>
            <person name="Binder M."/>
            <person name="Bloem J."/>
            <person name="Labutti K."/>
            <person name="Salamov A."/>
            <person name="Andreopoulos B."/>
            <person name="Baker S."/>
            <person name="Barry K."/>
            <person name="Bills G."/>
            <person name="Bluhm B."/>
            <person name="Cannon C."/>
            <person name="Castanera R."/>
            <person name="Culley D."/>
            <person name="Daum C."/>
            <person name="Ezra D."/>
            <person name="Gonzalez J."/>
            <person name="Henrissat B."/>
            <person name="Kuo A."/>
            <person name="Liang C."/>
            <person name="Lipzen A."/>
            <person name="Lutzoni F."/>
            <person name="Magnuson J."/>
            <person name="Mondo S."/>
            <person name="Nolan M."/>
            <person name="Ohm R."/>
            <person name="Pangilinan J."/>
            <person name="Park H.-J."/>
            <person name="Ramirez L."/>
            <person name="Alfaro M."/>
            <person name="Sun H."/>
            <person name="Tritt A."/>
            <person name="Yoshinaga Y."/>
            <person name="Zwiers L.-H."/>
            <person name="Turgeon B."/>
            <person name="Goodwin S."/>
            <person name="Spatafora J."/>
            <person name="Crous P."/>
            <person name="Grigoriev I."/>
        </authorList>
    </citation>
    <scope>NUCLEOTIDE SEQUENCE</scope>
    <source>
        <strain evidence="4">Tuck. ex Michener</strain>
    </source>
</reference>
<organism evidence="4 5">
    <name type="scientific">Viridothelium virens</name>
    <name type="common">Speckled blister lichen</name>
    <name type="synonym">Trypethelium virens</name>
    <dbReference type="NCBI Taxonomy" id="1048519"/>
    <lineage>
        <taxon>Eukaryota</taxon>
        <taxon>Fungi</taxon>
        <taxon>Dikarya</taxon>
        <taxon>Ascomycota</taxon>
        <taxon>Pezizomycotina</taxon>
        <taxon>Dothideomycetes</taxon>
        <taxon>Dothideomycetes incertae sedis</taxon>
        <taxon>Trypetheliales</taxon>
        <taxon>Trypetheliaceae</taxon>
        <taxon>Viridothelium</taxon>
    </lineage>
</organism>
<evidence type="ECO:0000313" key="5">
    <source>
        <dbReference type="Proteomes" id="UP000800092"/>
    </source>
</evidence>
<evidence type="ECO:0000256" key="2">
    <source>
        <dbReference type="SAM" id="MobiDB-lite"/>
    </source>
</evidence>
<feature type="region of interest" description="Disordered" evidence="2">
    <location>
        <begin position="246"/>
        <end position="266"/>
    </location>
</feature>
<sequence length="770" mass="89349">MSGRNQDLPASSDLSNPGTTAFQLENQIVVGSSRSMNTKGCLAICSEADMDSTIELEEGEIEEGKDTDILEDESYLSDDDSMDVDSEDGSEEMSMDDLEENEVRELTEDAAPEMAWVREKQKRQVSGEVVHITPYPDRDMELVRRYVHRGGETFCEVYFRGREIEEDIYKLISVSPSEIDLVTLPEAADVEGEQYLVNETNPLPGQWRPYFHGGYHTGCALFHHKTTYRYPALELLQPGERPFFAQPAGCQSRHHPGPPPRNPQEHSFFTISEVYPDFAQRKLDGDRGSIIDVIEWLTRMPGRTEFSFVTTKRKGISIFRIKLASHFMRHPFDMVHEFELTQAEWDALPAQSRNEAVAMEEAAFAMDFRALEHKWYDRRLKSLGWEGGLQWIESMDDAELFNFVEWHYNCTELYELSTDRAWHEVVYQLEEHGMQLPEFPWKQRMPRIPVSEVLLKKVEIIHPSELRADQTQCGICTTDFAQLEEFPAKFNCRCGAIFGLACLLDWHRDIQEGTAKTCPICRDAMYTQDEVVNDLYPVWQNSTGVEWNENNKDLDWGLYPRLIPWDFRSIHVNAAQLVLAFKYVFSMSTDIPAKGGRTPEYRYHPVYTVQHEIVSNAWRNTVRDCNGRKIHPQDLFSIVRNYAKTTRPQLGDYARQFYERAPGFWKLFGDIDAPWSYWKRMIHRAINFYKLRGISPSANGPEAVELDGDFCVRTLRSNDIVEGGLIYRVFFNKDRWDNDADTDDAWNAWIQWRDDWTARNGYVESLDEDL</sequence>
<dbReference type="SUPFAM" id="SSF57850">
    <property type="entry name" value="RING/U-box"/>
    <property type="match status" value="1"/>
</dbReference>
<dbReference type="GO" id="GO:0008270">
    <property type="term" value="F:zinc ion binding"/>
    <property type="evidence" value="ECO:0007669"/>
    <property type="project" value="UniProtKB-KW"/>
</dbReference>
<keyword evidence="1" id="KW-0862">Zinc</keyword>
<feature type="domain" description="RING-type" evidence="3">
    <location>
        <begin position="473"/>
        <end position="522"/>
    </location>
</feature>
<proteinExistence type="predicted"/>
<protein>
    <recommendedName>
        <fullName evidence="3">RING-type domain-containing protein</fullName>
    </recommendedName>
</protein>
<gene>
    <name evidence="4" type="ORF">EV356DRAFT_536513</name>
</gene>
<evidence type="ECO:0000256" key="1">
    <source>
        <dbReference type="PROSITE-ProRule" id="PRU00175"/>
    </source>
</evidence>
<evidence type="ECO:0000259" key="3">
    <source>
        <dbReference type="PROSITE" id="PS50089"/>
    </source>
</evidence>
<name>A0A6A6GXB7_VIRVR</name>
<dbReference type="OrthoDB" id="8062037at2759"/>
<keyword evidence="1" id="KW-0479">Metal-binding</keyword>
<feature type="region of interest" description="Disordered" evidence="2">
    <location>
        <begin position="58"/>
        <end position="98"/>
    </location>
</feature>
<dbReference type="Gene3D" id="3.30.40.10">
    <property type="entry name" value="Zinc/RING finger domain, C3HC4 (zinc finger)"/>
    <property type="match status" value="1"/>
</dbReference>
<dbReference type="EMBL" id="ML991844">
    <property type="protein sequence ID" value="KAF2230259.1"/>
    <property type="molecule type" value="Genomic_DNA"/>
</dbReference>
<dbReference type="InterPro" id="IPR013083">
    <property type="entry name" value="Znf_RING/FYVE/PHD"/>
</dbReference>
<dbReference type="Proteomes" id="UP000800092">
    <property type="component" value="Unassembled WGS sequence"/>
</dbReference>
<dbReference type="InterPro" id="IPR001841">
    <property type="entry name" value="Znf_RING"/>
</dbReference>
<keyword evidence="1" id="KW-0863">Zinc-finger</keyword>